<organism evidence="1 2">
    <name type="scientific">Halogranum gelatinilyticum</name>
    <dbReference type="NCBI Taxonomy" id="660521"/>
    <lineage>
        <taxon>Archaea</taxon>
        <taxon>Methanobacteriati</taxon>
        <taxon>Methanobacteriota</taxon>
        <taxon>Stenosarchaea group</taxon>
        <taxon>Halobacteria</taxon>
        <taxon>Halobacteriales</taxon>
        <taxon>Haloferacaceae</taxon>
    </lineage>
</organism>
<dbReference type="RefSeq" id="WP_089697014.1">
    <property type="nucleotide sequence ID" value="NZ_FNHL01000002.1"/>
</dbReference>
<dbReference type="EMBL" id="FNHL01000002">
    <property type="protein sequence ID" value="SDM50568.1"/>
    <property type="molecule type" value="Genomic_DNA"/>
</dbReference>
<keyword evidence="2" id="KW-1185">Reference proteome</keyword>
<dbReference type="AlphaFoldDB" id="A0A1G9TSP1"/>
<evidence type="ECO:0000313" key="1">
    <source>
        <dbReference type="EMBL" id="SDM50568.1"/>
    </source>
</evidence>
<dbReference type="STRING" id="660521.SAMN04487949_1890"/>
<sequence length="423" mass="48770">MFENSLHYYTFGEYKEIERAAPYYDSLIVSSHFVVTETDKIAGTLSNLQPEQQIDFYVQPYLPEFRKGDNFRKSNGELRSWASNLAEYYGPPISDVLENRSNLNYFDFSREDQKKIIEKSCDLQLDLLDEASENKLGRYLDSVASLTPRALVPWYVKINSRPDIRANEEIINYAAEYSDCPVKPCFYVDKSFIHTESNRREIVRAVEEAPVREVFLWIDGFDKRDVSIGELCKALDLVERVSQRGVDPHMMYSDYFANLMAFFGLRGVSFGIEHGESKSEKTDSGGGSGDSVRYYYNPVKEFLNVYDVEDLGTDFDDPLCECQACDPVMNSWSDIFQLADDRKARAQHYITTRDGHRETVTNETLDDLVGELWDGDDKYQEALDDTDHAANANHLRKWATAIEHYVEEEKQRELSDYSLTTTS</sequence>
<evidence type="ECO:0000313" key="2">
    <source>
        <dbReference type="Proteomes" id="UP000199451"/>
    </source>
</evidence>
<gene>
    <name evidence="1" type="ORF">SAMN04487949_1890</name>
</gene>
<protein>
    <recommendedName>
        <fullName evidence="3">tRNA-guanine family transglycosylase</fullName>
    </recommendedName>
</protein>
<dbReference type="OrthoDB" id="308034at2157"/>
<proteinExistence type="predicted"/>
<evidence type="ECO:0008006" key="3">
    <source>
        <dbReference type="Google" id="ProtNLM"/>
    </source>
</evidence>
<name>A0A1G9TSP1_9EURY</name>
<reference evidence="2" key="1">
    <citation type="submission" date="2016-10" db="EMBL/GenBank/DDBJ databases">
        <authorList>
            <person name="Varghese N."/>
            <person name="Submissions S."/>
        </authorList>
    </citation>
    <scope>NUCLEOTIDE SEQUENCE [LARGE SCALE GENOMIC DNA]</scope>
    <source>
        <strain evidence="2">CGMCC 1.10119</strain>
    </source>
</reference>
<dbReference type="Proteomes" id="UP000199451">
    <property type="component" value="Unassembled WGS sequence"/>
</dbReference>
<accession>A0A1G9TSP1</accession>